<keyword evidence="3" id="KW-1185">Reference proteome</keyword>
<evidence type="ECO:0000313" key="3">
    <source>
        <dbReference type="Proteomes" id="UP000481043"/>
    </source>
</evidence>
<feature type="transmembrane region" description="Helical" evidence="1">
    <location>
        <begin position="12"/>
        <end position="31"/>
    </location>
</feature>
<feature type="transmembrane region" description="Helical" evidence="1">
    <location>
        <begin position="102"/>
        <end position="121"/>
    </location>
</feature>
<accession>A0A6M0Q655</accession>
<name>A0A6M0Q655_9BACI</name>
<proteinExistence type="predicted"/>
<feature type="transmembrane region" description="Helical" evidence="1">
    <location>
        <begin position="133"/>
        <end position="159"/>
    </location>
</feature>
<feature type="transmembrane region" description="Helical" evidence="1">
    <location>
        <begin position="37"/>
        <end position="56"/>
    </location>
</feature>
<dbReference type="AlphaFoldDB" id="A0A6M0Q655"/>
<dbReference type="EMBL" id="JAAIWM010000002">
    <property type="protein sequence ID" value="NEY71826.1"/>
    <property type="molecule type" value="Genomic_DNA"/>
</dbReference>
<keyword evidence="1" id="KW-0472">Membrane</keyword>
<dbReference type="Proteomes" id="UP000481043">
    <property type="component" value="Unassembled WGS sequence"/>
</dbReference>
<dbReference type="InterPro" id="IPR048147">
    <property type="entry name" value="CBO0543-like"/>
</dbReference>
<protein>
    <submittedName>
        <fullName evidence="2">Uncharacterized protein</fullName>
    </submittedName>
</protein>
<gene>
    <name evidence="2" type="ORF">G4D63_08715</name>
</gene>
<reference evidence="2 3" key="1">
    <citation type="submission" date="2020-02" db="EMBL/GenBank/DDBJ databases">
        <title>Bacillus aquiflavi sp. nov., isolated from yellow water of strong flavor Chinese baijiu in Yibin region of China.</title>
        <authorList>
            <person name="Xie J."/>
        </authorList>
    </citation>
    <scope>NUCLEOTIDE SEQUENCE [LARGE SCALE GENOMIC DNA]</scope>
    <source>
        <strain evidence="2 3">SA4</strain>
    </source>
</reference>
<dbReference type="RefSeq" id="WP_163179250.1">
    <property type="nucleotide sequence ID" value="NZ_JAAIWM010000002.1"/>
</dbReference>
<keyword evidence="1" id="KW-0812">Transmembrane</keyword>
<evidence type="ECO:0000313" key="2">
    <source>
        <dbReference type="EMBL" id="NEY71826.1"/>
    </source>
</evidence>
<keyword evidence="1" id="KW-1133">Transmembrane helix</keyword>
<dbReference type="NCBIfam" id="NF041644">
    <property type="entry name" value="CBO0543_fam"/>
    <property type="match status" value="1"/>
</dbReference>
<organism evidence="2 3">
    <name type="scientific">Bacillus mesophilus</name>
    <dbReference type="NCBI Taxonomy" id="1808955"/>
    <lineage>
        <taxon>Bacteria</taxon>
        <taxon>Bacillati</taxon>
        <taxon>Bacillota</taxon>
        <taxon>Bacilli</taxon>
        <taxon>Bacillales</taxon>
        <taxon>Bacillaceae</taxon>
        <taxon>Bacillus</taxon>
    </lineage>
</organism>
<sequence>MNKKRKSNISKSFLLISTTICLILLPFAIVKRPFKDWVIVYLVSIIGNSMADRYLVSKGYLKYKIRPFPKKLKIHLPFDYIQYPLILLYYNQWTLNSSPIGLFFKIFPFVIPQVIIETIAAKKTDLITWKRGWSWYHSFISLVIKLVLCRGIIGLIRIINRGTLSIK</sequence>
<evidence type="ECO:0000256" key="1">
    <source>
        <dbReference type="SAM" id="Phobius"/>
    </source>
</evidence>
<comment type="caution">
    <text evidence="2">The sequence shown here is derived from an EMBL/GenBank/DDBJ whole genome shotgun (WGS) entry which is preliminary data.</text>
</comment>